<evidence type="ECO:0000256" key="1">
    <source>
        <dbReference type="ARBA" id="ARBA00038142"/>
    </source>
</evidence>
<organism evidence="4 5">
    <name type="scientific">Colobus angolensis palliatus</name>
    <name type="common">Peters' Angolan colobus</name>
    <dbReference type="NCBI Taxonomy" id="336983"/>
    <lineage>
        <taxon>Eukaryota</taxon>
        <taxon>Metazoa</taxon>
        <taxon>Chordata</taxon>
        <taxon>Craniata</taxon>
        <taxon>Vertebrata</taxon>
        <taxon>Euteleostomi</taxon>
        <taxon>Mammalia</taxon>
        <taxon>Eutheria</taxon>
        <taxon>Euarchontoglires</taxon>
        <taxon>Primates</taxon>
        <taxon>Haplorrhini</taxon>
        <taxon>Catarrhini</taxon>
        <taxon>Cercopithecidae</taxon>
        <taxon>Colobinae</taxon>
        <taxon>Colobus</taxon>
    </lineage>
</organism>
<evidence type="ECO:0000313" key="4">
    <source>
        <dbReference type="Ensembl" id="ENSCANP00000023736.1"/>
    </source>
</evidence>
<comment type="similarity">
    <text evidence="1">Belongs to the SPATA2 family.</text>
</comment>
<name>A0A2K5J4P0_COLAP</name>
<accession>A0A2K5J4P0</accession>
<reference evidence="4" key="2">
    <citation type="submission" date="2025-09" db="UniProtKB">
        <authorList>
            <consortium name="Ensembl"/>
        </authorList>
    </citation>
    <scope>IDENTIFICATION</scope>
</reference>
<feature type="domain" description="Spermatogenesis-associated protein 2 PUB-like" evidence="3">
    <location>
        <begin position="50"/>
        <end position="138"/>
    </location>
</feature>
<evidence type="ECO:0000256" key="2">
    <source>
        <dbReference type="SAM" id="MobiDB-lite"/>
    </source>
</evidence>
<dbReference type="InterPro" id="IPR048839">
    <property type="entry name" value="SPATA2_PUB-like"/>
</dbReference>
<evidence type="ECO:0000313" key="5">
    <source>
        <dbReference type="Proteomes" id="UP000233080"/>
    </source>
</evidence>
<dbReference type="GO" id="GO:0005737">
    <property type="term" value="C:cytoplasm"/>
    <property type="evidence" value="ECO:0007669"/>
    <property type="project" value="TreeGrafter"/>
</dbReference>
<dbReference type="Pfam" id="PF21388">
    <property type="entry name" value="SPATA2_PUB-like"/>
    <property type="match status" value="1"/>
</dbReference>
<feature type="compositionally biased region" description="Polar residues" evidence="2">
    <location>
        <begin position="192"/>
        <end position="203"/>
    </location>
</feature>
<evidence type="ECO:0000259" key="3">
    <source>
        <dbReference type="Pfam" id="PF21388"/>
    </source>
</evidence>
<dbReference type="AlphaFoldDB" id="A0A2K5J4P0"/>
<sequence length="209" mass="22561">MRYACSSSEDWPPPLDISSDGDVDATVLRELYPDSPPGVSLSRLGWSAMMYTGSFTYWVRSVLSRHTVDTILGRLGYTTTLESEFSLVLAISKEGIKQMVFEIFLARVSCEAVLRTTGTWMLQLGTEKLARPHSRHNSEKRLVKSCSCLEGVQPGPGSGGPQQGPSEGVGSERALAEGTADQRSLPMALSPSEVSTAPNSLPNSAPVPW</sequence>
<dbReference type="Proteomes" id="UP000233080">
    <property type="component" value="Unassembled WGS sequence"/>
</dbReference>
<dbReference type="PANTHER" id="PTHR15326:SF9">
    <property type="entry name" value="SPERMATOGENESIS-ASSOCIATED PROTEIN 2"/>
    <property type="match status" value="1"/>
</dbReference>
<keyword evidence="5" id="KW-1185">Reference proteome</keyword>
<reference evidence="4" key="1">
    <citation type="submission" date="2025-08" db="UniProtKB">
        <authorList>
            <consortium name="Ensembl"/>
        </authorList>
    </citation>
    <scope>IDENTIFICATION</scope>
</reference>
<dbReference type="Gene3D" id="1.20.58.2190">
    <property type="match status" value="1"/>
</dbReference>
<feature type="region of interest" description="Disordered" evidence="2">
    <location>
        <begin position="152"/>
        <end position="209"/>
    </location>
</feature>
<proteinExistence type="inferred from homology"/>
<dbReference type="Ensembl" id="ENSCANT00000046726.1">
    <property type="protein sequence ID" value="ENSCANP00000023736.1"/>
    <property type="gene ID" value="ENSCANG00000035280.1"/>
</dbReference>
<dbReference type="PANTHER" id="PTHR15326">
    <property type="entry name" value="SPERMATOGENESIS-ASSOCIATED PROTEIN 2/TAMOZHENNIC"/>
    <property type="match status" value="1"/>
</dbReference>
<protein>
    <recommendedName>
        <fullName evidence="3">Spermatogenesis-associated protein 2 PUB-like domain-containing protein</fullName>
    </recommendedName>
</protein>